<dbReference type="InterPro" id="IPR016193">
    <property type="entry name" value="Cytidine_deaminase-like"/>
</dbReference>
<evidence type="ECO:0000256" key="1">
    <source>
        <dbReference type="ARBA" id="ARBA00022694"/>
    </source>
</evidence>
<dbReference type="EMBL" id="UYRR01034649">
    <property type="protein sequence ID" value="VDK61744.1"/>
    <property type="molecule type" value="Genomic_DNA"/>
</dbReference>
<evidence type="ECO:0000313" key="6">
    <source>
        <dbReference type="WBParaSite" id="ASIM_0001844401-mRNA-1"/>
    </source>
</evidence>
<reference evidence="6" key="1">
    <citation type="submission" date="2017-02" db="UniProtKB">
        <authorList>
            <consortium name="WormBaseParasite"/>
        </authorList>
    </citation>
    <scope>IDENTIFICATION</scope>
</reference>
<dbReference type="CDD" id="cd01285">
    <property type="entry name" value="nucleoside_deaminase"/>
    <property type="match status" value="1"/>
</dbReference>
<dbReference type="GO" id="GO:0008033">
    <property type="term" value="P:tRNA processing"/>
    <property type="evidence" value="ECO:0007669"/>
    <property type="project" value="UniProtKB-KW"/>
</dbReference>
<dbReference type="WBParaSite" id="ASIM_0001844401-mRNA-1">
    <property type="protein sequence ID" value="ASIM_0001844401-mRNA-1"/>
    <property type="gene ID" value="ASIM_0001844401"/>
</dbReference>
<keyword evidence="1" id="KW-0819">tRNA processing</keyword>
<evidence type="ECO:0000313" key="4">
    <source>
        <dbReference type="EMBL" id="VDK61744.1"/>
    </source>
</evidence>
<dbReference type="PANTHER" id="PTHR11079">
    <property type="entry name" value="CYTOSINE DEAMINASE FAMILY MEMBER"/>
    <property type="match status" value="1"/>
</dbReference>
<comment type="similarity">
    <text evidence="2">Belongs to the cytidine and deoxycytidylate deaminase family. ADAT3 subfamily.</text>
</comment>
<proteinExistence type="inferred from homology"/>
<dbReference type="SUPFAM" id="SSF53927">
    <property type="entry name" value="Cytidine deaminase-like"/>
    <property type="match status" value="1"/>
</dbReference>
<dbReference type="GO" id="GO:0052717">
    <property type="term" value="F:tRNA-specific adenosine-34 deaminase activity"/>
    <property type="evidence" value="ECO:0007669"/>
    <property type="project" value="TreeGrafter"/>
</dbReference>
<dbReference type="GO" id="GO:0005634">
    <property type="term" value="C:nucleus"/>
    <property type="evidence" value="ECO:0007669"/>
    <property type="project" value="TreeGrafter"/>
</dbReference>
<feature type="domain" description="CMP/dCMP-type deaminase" evidence="3">
    <location>
        <begin position="166"/>
        <end position="288"/>
    </location>
</feature>
<sequence length="310" mass="35598">MMKSLLACQLHRNQFDMYLTVCICRKRYSDDEDVFVPLREVIISLRLRIVPVLRDNVCAEELPLEEYFAVDVTNRQLIGALLKLLPSMPNAMNHLKRIKDGRVLIQQCSTPLPDELLQSIRNLLQQETALIIERVQVPSKKPFTRRQFEWAKQRWPTAFHPNQEVEALLHGTFFSDDEHRKIFDFYSRAEQIGDGDSGCVIVDVTGKVVAESGVRAKPLGHAVMSAVEDLCESHRIQGSDVLQYLGTGFDVYLTHEPCSMCAMALVHFRVGRVFFGKCSPKGGALQSSWRIQEEKRINHHYRVFRIDEID</sequence>
<dbReference type="PROSITE" id="PS51747">
    <property type="entry name" value="CYT_DCMP_DEAMINASES_2"/>
    <property type="match status" value="1"/>
</dbReference>
<evidence type="ECO:0000259" key="3">
    <source>
        <dbReference type="PROSITE" id="PS51747"/>
    </source>
</evidence>
<keyword evidence="5" id="KW-1185">Reference proteome</keyword>
<accession>A0A0M3KBU7</accession>
<dbReference type="OrthoDB" id="3180714at2759"/>
<reference evidence="4 5" key="2">
    <citation type="submission" date="2018-11" db="EMBL/GenBank/DDBJ databases">
        <authorList>
            <consortium name="Pathogen Informatics"/>
        </authorList>
    </citation>
    <scope>NUCLEOTIDE SEQUENCE [LARGE SCALE GENOMIC DNA]</scope>
</reference>
<protein>
    <submittedName>
        <fullName evidence="6">CMP/dCMP-type deaminase domain-containing protein</fullName>
    </submittedName>
</protein>
<dbReference type="Pfam" id="PF00383">
    <property type="entry name" value="dCMP_cyt_deam_1"/>
    <property type="match status" value="1"/>
</dbReference>
<organism evidence="6">
    <name type="scientific">Anisakis simplex</name>
    <name type="common">Herring worm</name>
    <dbReference type="NCBI Taxonomy" id="6269"/>
    <lineage>
        <taxon>Eukaryota</taxon>
        <taxon>Metazoa</taxon>
        <taxon>Ecdysozoa</taxon>
        <taxon>Nematoda</taxon>
        <taxon>Chromadorea</taxon>
        <taxon>Rhabditida</taxon>
        <taxon>Spirurina</taxon>
        <taxon>Ascaridomorpha</taxon>
        <taxon>Ascaridoidea</taxon>
        <taxon>Anisakidae</taxon>
        <taxon>Anisakis</taxon>
        <taxon>Anisakis simplex complex</taxon>
    </lineage>
</organism>
<name>A0A0M3KBU7_ANISI</name>
<dbReference type="Proteomes" id="UP000267096">
    <property type="component" value="Unassembled WGS sequence"/>
</dbReference>
<dbReference type="AlphaFoldDB" id="A0A0M3KBU7"/>
<dbReference type="InterPro" id="IPR002125">
    <property type="entry name" value="CMP_dCMP_dom"/>
</dbReference>
<gene>
    <name evidence="4" type="ORF">ASIM_LOCUS17843</name>
</gene>
<evidence type="ECO:0000256" key="2">
    <source>
        <dbReference type="ARBA" id="ARBA00038160"/>
    </source>
</evidence>
<dbReference type="PANTHER" id="PTHR11079:SF156">
    <property type="entry name" value="INACTIVE TRNA-SPECIFIC ADENOSINE DEAMINASE-LIKE PROTEIN 3-RELATED"/>
    <property type="match status" value="1"/>
</dbReference>
<dbReference type="Gene3D" id="3.40.140.10">
    <property type="entry name" value="Cytidine Deaminase, domain 2"/>
    <property type="match status" value="1"/>
</dbReference>
<dbReference type="GO" id="GO:0005737">
    <property type="term" value="C:cytoplasm"/>
    <property type="evidence" value="ECO:0007669"/>
    <property type="project" value="TreeGrafter"/>
</dbReference>
<evidence type="ECO:0000313" key="5">
    <source>
        <dbReference type="Proteomes" id="UP000267096"/>
    </source>
</evidence>